<keyword evidence="1" id="KW-1133">Transmembrane helix</keyword>
<feature type="transmembrane region" description="Helical" evidence="1">
    <location>
        <begin position="93"/>
        <end position="113"/>
    </location>
</feature>
<dbReference type="CDD" id="cd00038">
    <property type="entry name" value="CAP_ED"/>
    <property type="match status" value="1"/>
</dbReference>
<keyword evidence="1" id="KW-0812">Transmembrane</keyword>
<gene>
    <name evidence="3" type="ORF">Ctob_001052</name>
</gene>
<dbReference type="SUPFAM" id="SSF51206">
    <property type="entry name" value="cAMP-binding domain-like"/>
    <property type="match status" value="2"/>
</dbReference>
<keyword evidence="1" id="KW-0472">Membrane</keyword>
<evidence type="ECO:0000256" key="1">
    <source>
        <dbReference type="SAM" id="Phobius"/>
    </source>
</evidence>
<keyword evidence="3" id="KW-0808">Transferase</keyword>
<evidence type="ECO:0000313" key="3">
    <source>
        <dbReference type="EMBL" id="KOO22053.1"/>
    </source>
</evidence>
<feature type="transmembrane region" description="Helical" evidence="1">
    <location>
        <begin position="544"/>
        <end position="565"/>
    </location>
</feature>
<feature type="domain" description="Cyclic nucleotide-binding" evidence="2">
    <location>
        <begin position="150"/>
        <end position="255"/>
    </location>
</feature>
<reference evidence="4" key="1">
    <citation type="journal article" date="2015" name="PLoS Genet.">
        <title>Genome Sequence and Transcriptome Analyses of Chrysochromulina tobin: Metabolic Tools for Enhanced Algal Fitness in the Prominent Order Prymnesiales (Haptophyceae).</title>
        <authorList>
            <person name="Hovde B.T."/>
            <person name="Deodato C.R."/>
            <person name="Hunsperger H.M."/>
            <person name="Ryken S.A."/>
            <person name="Yost W."/>
            <person name="Jha R.K."/>
            <person name="Patterson J."/>
            <person name="Monnat R.J. Jr."/>
            <person name="Barlow S.B."/>
            <person name="Starkenburg S.R."/>
            <person name="Cattolico R.A."/>
        </authorList>
    </citation>
    <scope>NUCLEOTIDE SEQUENCE</scope>
    <source>
        <strain evidence="4">CCMP291</strain>
    </source>
</reference>
<comment type="caution">
    <text evidence="3">The sequence shown here is derived from an EMBL/GenBank/DDBJ whole genome shotgun (WGS) entry which is preliminary data.</text>
</comment>
<feature type="transmembrane region" description="Helical" evidence="1">
    <location>
        <begin position="511"/>
        <end position="532"/>
    </location>
</feature>
<feature type="transmembrane region" description="Helical" evidence="1">
    <location>
        <begin position="62"/>
        <end position="81"/>
    </location>
</feature>
<sequence>MVASGSGSGSGYANYTALEIDTVFNMGVACGWGLVSALSLIIGAAIGIVAKPGPMVTSGMMAFGGGALIEALTIELFGAIMHHQEEDGIGGTLIAIAAAVFGGVFFSALNKVLNDQGAFMRKRSTLKHGMMSAINRTKVALIDRLKIVPMFHHLPTSDLKKLTHQMRRKVYRKTGSVVFSYADQHDGVNDHHAVIFFVLRGSVRVTMYQDEDTDPSATAADTRPREDFYLSKDRIFGDVGLLSGIAAACEVTTSSPNTKDSEVSKGDVLFEAIDDKSPMVLILLGIVDLKLNATTSSAFRANDILGLHHYIYGQELRVEAVVRVPSTILTIARADLDRLTAKHQPLKEAVALYRASTSPDPAASDQCLHGYPSLADYGWKAEPEVEAPRSDAGWIKLMARGAIQTSKQARILGQFMPFATGADLPPTETQKLYRHIANLLDDLQLHSDETQGLRSRENLEEQLHEHVEDAHGNGGNGKNAAIMIWLGIGLDGIPESFVLGILANAGDMPSLITFVVGVFLANLPEAMSSSAIMSSYGMKSRVIMLMWTAIFIGTGIGAGLGALAFPPVGPEGRSDGIKMTIAGIEGMCGGAMLTMIASTVLPEAFEHGGSMIGVACLFGFLAALLTKAIGSELSSD</sequence>
<name>A0A0M0J756_9EUKA</name>
<accession>A0A0M0J756</accession>
<dbReference type="InterPro" id="IPR000595">
    <property type="entry name" value="cNMP-bd_dom"/>
</dbReference>
<feature type="transmembrane region" description="Helical" evidence="1">
    <location>
        <begin position="482"/>
        <end position="505"/>
    </location>
</feature>
<dbReference type="Proteomes" id="UP000037460">
    <property type="component" value="Unassembled WGS sequence"/>
</dbReference>
<dbReference type="InterPro" id="IPR014710">
    <property type="entry name" value="RmlC-like_jellyroll"/>
</dbReference>
<keyword evidence="3" id="KW-0418">Kinase</keyword>
<feature type="transmembrane region" description="Helical" evidence="1">
    <location>
        <begin position="26"/>
        <end position="50"/>
    </location>
</feature>
<keyword evidence="4" id="KW-1185">Reference proteome</keyword>
<dbReference type="GO" id="GO:0016301">
    <property type="term" value="F:kinase activity"/>
    <property type="evidence" value="ECO:0007669"/>
    <property type="project" value="UniProtKB-KW"/>
</dbReference>
<evidence type="ECO:0000313" key="4">
    <source>
        <dbReference type="Proteomes" id="UP000037460"/>
    </source>
</evidence>
<dbReference type="AlphaFoldDB" id="A0A0M0J756"/>
<evidence type="ECO:0000259" key="2">
    <source>
        <dbReference type="PROSITE" id="PS50042"/>
    </source>
</evidence>
<dbReference type="OrthoDB" id="329105at2759"/>
<dbReference type="InterPro" id="IPR018490">
    <property type="entry name" value="cNMP-bd_dom_sf"/>
</dbReference>
<protein>
    <submittedName>
        <fullName evidence="3">Camp protein kinase regulatory chain</fullName>
    </submittedName>
</protein>
<dbReference type="PROSITE" id="PS50042">
    <property type="entry name" value="CNMP_BINDING_3"/>
    <property type="match status" value="1"/>
</dbReference>
<organism evidence="3 4">
    <name type="scientific">Chrysochromulina tobinii</name>
    <dbReference type="NCBI Taxonomy" id="1460289"/>
    <lineage>
        <taxon>Eukaryota</taxon>
        <taxon>Haptista</taxon>
        <taxon>Haptophyta</taxon>
        <taxon>Prymnesiophyceae</taxon>
        <taxon>Prymnesiales</taxon>
        <taxon>Chrysochromulinaceae</taxon>
        <taxon>Chrysochromulina</taxon>
    </lineage>
</organism>
<feature type="transmembrane region" description="Helical" evidence="1">
    <location>
        <begin position="609"/>
        <end position="630"/>
    </location>
</feature>
<feature type="transmembrane region" description="Helical" evidence="1">
    <location>
        <begin position="577"/>
        <end position="597"/>
    </location>
</feature>
<proteinExistence type="predicted"/>
<dbReference type="EMBL" id="JWZX01003314">
    <property type="protein sequence ID" value="KOO22053.1"/>
    <property type="molecule type" value="Genomic_DNA"/>
</dbReference>
<dbReference type="Gene3D" id="2.60.120.10">
    <property type="entry name" value="Jelly Rolls"/>
    <property type="match status" value="1"/>
</dbReference>